<keyword evidence="3 5" id="KW-1133">Transmembrane helix</keyword>
<feature type="transmembrane region" description="Helical" evidence="5">
    <location>
        <begin position="210"/>
        <end position="231"/>
    </location>
</feature>
<feature type="domain" description="NADH:quinone oxidoreductase/Mrp antiporter transmembrane" evidence="7">
    <location>
        <begin position="132"/>
        <end position="434"/>
    </location>
</feature>
<comment type="function">
    <text evidence="5">NDH-1 shuttles electrons from NADH, via FMN and iron-sulfur (Fe-S) centers, to quinones in the respiratory chain. The immediate electron acceptor for the enzyme in this species is believed to be a menaquinone. Couples the redox reaction to proton translocation (for every two electrons transferred, four hydrogen ions are translocated across the cytoplasmic membrane), and thus conserves the redox energy in a proton gradient.</text>
</comment>
<feature type="transmembrane region" description="Helical" evidence="5">
    <location>
        <begin position="280"/>
        <end position="301"/>
    </location>
</feature>
<comment type="catalytic activity">
    <reaction evidence="5">
        <text>a quinone + NADH + 5 H(+)(in) = a quinol + NAD(+) + 4 H(+)(out)</text>
        <dbReference type="Rhea" id="RHEA:57888"/>
        <dbReference type="ChEBI" id="CHEBI:15378"/>
        <dbReference type="ChEBI" id="CHEBI:24646"/>
        <dbReference type="ChEBI" id="CHEBI:57540"/>
        <dbReference type="ChEBI" id="CHEBI:57945"/>
        <dbReference type="ChEBI" id="CHEBI:132124"/>
    </reaction>
</comment>
<feature type="transmembrane region" description="Helical" evidence="5">
    <location>
        <begin position="45"/>
        <end position="65"/>
    </location>
</feature>
<keyword evidence="5" id="KW-0874">Quinone</keyword>
<evidence type="ECO:0000256" key="3">
    <source>
        <dbReference type="ARBA" id="ARBA00022989"/>
    </source>
</evidence>
<protein>
    <recommendedName>
        <fullName evidence="5">NADH-quinone oxidoreductase subunit N</fullName>
        <ecNumber evidence="5">7.1.1.-</ecNumber>
    </recommendedName>
    <alternativeName>
        <fullName evidence="5">NADH dehydrogenase I subunit N</fullName>
    </alternativeName>
    <alternativeName>
        <fullName evidence="5">NDH-1 subunit N</fullName>
    </alternativeName>
</protein>
<feature type="transmembrane region" description="Helical" evidence="5">
    <location>
        <begin position="343"/>
        <end position="364"/>
    </location>
</feature>
<keyword evidence="2 5" id="KW-0812">Transmembrane</keyword>
<dbReference type="NCBIfam" id="TIGR01770">
    <property type="entry name" value="NDH_I_N"/>
    <property type="match status" value="1"/>
</dbReference>
<keyword evidence="4 5" id="KW-0472">Membrane</keyword>
<evidence type="ECO:0000313" key="8">
    <source>
        <dbReference type="EMBL" id="UOF91569.1"/>
    </source>
</evidence>
<dbReference type="HAMAP" id="MF_00445">
    <property type="entry name" value="NDH1_NuoN_1"/>
    <property type="match status" value="1"/>
</dbReference>
<feature type="transmembrane region" description="Helical" evidence="5">
    <location>
        <begin position="308"/>
        <end position="328"/>
    </location>
</feature>
<feature type="transmembrane region" description="Helical" evidence="5">
    <location>
        <begin position="13"/>
        <end position="33"/>
    </location>
</feature>
<reference evidence="8" key="1">
    <citation type="submission" date="2021-12" db="EMBL/GenBank/DDBJ databases">
        <title>Alicyclobacillaceae gen. nov., sp. nov., isolated from chalcocite enrichment system.</title>
        <authorList>
            <person name="Jiang Z."/>
        </authorList>
    </citation>
    <scope>NUCLEOTIDE SEQUENCE</scope>
    <source>
        <strain evidence="8">MYW30-H2</strain>
    </source>
</reference>
<dbReference type="Proteomes" id="UP000830167">
    <property type="component" value="Chromosome"/>
</dbReference>
<dbReference type="PANTHER" id="PTHR22773">
    <property type="entry name" value="NADH DEHYDROGENASE"/>
    <property type="match status" value="1"/>
</dbReference>
<keyword evidence="9" id="KW-1185">Reference proteome</keyword>
<comment type="subunit">
    <text evidence="5">NDH-1 is composed of 14 different subunits. Subunits NuoA, H, J, K, L, M, N constitute the membrane sector of the complex.</text>
</comment>
<organism evidence="8 9">
    <name type="scientific">Fodinisporobacter ferrooxydans</name>
    <dbReference type="NCBI Taxonomy" id="2901836"/>
    <lineage>
        <taxon>Bacteria</taxon>
        <taxon>Bacillati</taxon>
        <taxon>Bacillota</taxon>
        <taxon>Bacilli</taxon>
        <taxon>Bacillales</taxon>
        <taxon>Alicyclobacillaceae</taxon>
        <taxon>Fodinisporobacter</taxon>
    </lineage>
</organism>
<proteinExistence type="inferred from homology"/>
<dbReference type="Pfam" id="PF00361">
    <property type="entry name" value="Proton_antipo_M"/>
    <property type="match status" value="1"/>
</dbReference>
<evidence type="ECO:0000256" key="1">
    <source>
        <dbReference type="ARBA" id="ARBA00004651"/>
    </source>
</evidence>
<keyword evidence="5" id="KW-0813">Transport</keyword>
<dbReference type="EMBL" id="CP089291">
    <property type="protein sequence ID" value="UOF91569.1"/>
    <property type="molecule type" value="Genomic_DNA"/>
</dbReference>
<dbReference type="PRINTS" id="PR01434">
    <property type="entry name" value="NADHDHGNASE5"/>
</dbReference>
<feature type="transmembrane region" description="Helical" evidence="5">
    <location>
        <begin position="385"/>
        <end position="404"/>
    </location>
</feature>
<gene>
    <name evidence="5" type="primary">nuoN</name>
    <name evidence="8" type="ORF">LSG31_04770</name>
</gene>
<dbReference type="InterPro" id="IPR001750">
    <property type="entry name" value="ND/Mrp_TM"/>
</dbReference>
<feature type="transmembrane region" description="Helical" evidence="5">
    <location>
        <begin position="410"/>
        <end position="440"/>
    </location>
</feature>
<evidence type="ECO:0000256" key="6">
    <source>
        <dbReference type="RuleBase" id="RU000320"/>
    </source>
</evidence>
<feature type="transmembrane region" description="Helical" evidence="5">
    <location>
        <begin position="85"/>
        <end position="102"/>
    </location>
</feature>
<feature type="transmembrane region" description="Helical" evidence="5">
    <location>
        <begin position="136"/>
        <end position="155"/>
    </location>
</feature>
<evidence type="ECO:0000259" key="7">
    <source>
        <dbReference type="Pfam" id="PF00361"/>
    </source>
</evidence>
<feature type="transmembrane region" description="Helical" evidence="5">
    <location>
        <begin position="460"/>
        <end position="483"/>
    </location>
</feature>
<dbReference type="InterPro" id="IPR010096">
    <property type="entry name" value="NADH-Q_OxRdtase_suN/2"/>
</dbReference>
<feature type="transmembrane region" description="Helical" evidence="5">
    <location>
        <begin position="251"/>
        <end position="274"/>
    </location>
</feature>
<dbReference type="EC" id="7.1.1.-" evidence="5"/>
<comment type="subcellular location">
    <subcellularLocation>
        <location evidence="1 5">Cell membrane</location>
        <topology evidence="1 5">Multi-pass membrane protein</topology>
    </subcellularLocation>
    <subcellularLocation>
        <location evidence="6">Membrane</location>
        <topology evidence="6">Multi-pass membrane protein</topology>
    </subcellularLocation>
</comment>
<accession>A0ABY4CMK0</accession>
<dbReference type="RefSeq" id="WP_347438261.1">
    <property type="nucleotide sequence ID" value="NZ_CP089291.1"/>
</dbReference>
<comment type="similarity">
    <text evidence="5">Belongs to the complex I subunit 2 family.</text>
</comment>
<evidence type="ECO:0000313" key="9">
    <source>
        <dbReference type="Proteomes" id="UP000830167"/>
    </source>
</evidence>
<evidence type="ECO:0000256" key="2">
    <source>
        <dbReference type="ARBA" id="ARBA00022692"/>
    </source>
</evidence>
<keyword evidence="5" id="KW-1003">Cell membrane</keyword>
<keyword evidence="5" id="KW-0520">NAD</keyword>
<evidence type="ECO:0000256" key="4">
    <source>
        <dbReference type="ARBA" id="ARBA00023136"/>
    </source>
</evidence>
<keyword evidence="5" id="KW-1278">Translocase</keyword>
<evidence type="ECO:0000256" key="5">
    <source>
        <dbReference type="HAMAP-Rule" id="MF_00445"/>
    </source>
</evidence>
<name>A0ABY4CMK0_9BACL</name>
<feature type="transmembrane region" description="Helical" evidence="5">
    <location>
        <begin position="114"/>
        <end position="130"/>
    </location>
</feature>
<feature type="transmembrane region" description="Helical" evidence="5">
    <location>
        <begin position="167"/>
        <end position="190"/>
    </location>
</feature>
<sequence>MNQPAAMVTFHEIWAGMAPEVVLTGFAFLLMVLDLFISKESRKSLTWLAILGIVIAIGLTVRQFGLSQPVVVAQGLYYVDGYSSIFKLLFLVTTGFVLLMSIDYNKRIQLHIGEYPYLLLFATVGAMVMASALELITLYVGLELLSITSYVLIALRRDEAKSSEGAMKYLVVGSIASAFILYGMSFIYGFTGTTNIAQASSQLAQMWDQAPALILMSLLFLLIGFGVKVSLVPFHMWAPDAYEGAPTPITAFLAVLSKAAAIAMMVRVFIWGYSHHYDSWYLYIAVIVAVTMIVGNVAALPQRNFKRLMAYSSIAQAGYVLIPLAVLGKATQQANLWQGLSQIVFYLSAYVFMTVGAFTVHAVISQEVGTDDIDGYAGLYKRSPWLAVCMGVFLLSMAGIPITSGFFGKFYIFIGAINFGFIWLAAILFLASAIAFYYYFGVLRRVFVREPAEVLEGKKIDISFGANSVLILCVLGTILLGVYPDLLLNVLSNLHWFG</sequence>